<feature type="region of interest" description="Disordered" evidence="1">
    <location>
        <begin position="74"/>
        <end position="125"/>
    </location>
</feature>
<gene>
    <name evidence="2" type="ORF">BJ508DRAFT_21025</name>
</gene>
<name>A0A3N4ILD7_ASCIM</name>
<feature type="compositionally biased region" description="Polar residues" evidence="1">
    <location>
        <begin position="105"/>
        <end position="123"/>
    </location>
</feature>
<keyword evidence="3" id="KW-1185">Reference proteome</keyword>
<dbReference type="AlphaFoldDB" id="A0A3N4ILD7"/>
<accession>A0A3N4ILD7</accession>
<reference evidence="2 3" key="1">
    <citation type="journal article" date="2018" name="Nat. Ecol. Evol.">
        <title>Pezizomycetes genomes reveal the molecular basis of ectomycorrhizal truffle lifestyle.</title>
        <authorList>
            <person name="Murat C."/>
            <person name="Payen T."/>
            <person name="Noel B."/>
            <person name="Kuo A."/>
            <person name="Morin E."/>
            <person name="Chen J."/>
            <person name="Kohler A."/>
            <person name="Krizsan K."/>
            <person name="Balestrini R."/>
            <person name="Da Silva C."/>
            <person name="Montanini B."/>
            <person name="Hainaut M."/>
            <person name="Levati E."/>
            <person name="Barry K.W."/>
            <person name="Belfiori B."/>
            <person name="Cichocki N."/>
            <person name="Clum A."/>
            <person name="Dockter R.B."/>
            <person name="Fauchery L."/>
            <person name="Guy J."/>
            <person name="Iotti M."/>
            <person name="Le Tacon F."/>
            <person name="Lindquist E.A."/>
            <person name="Lipzen A."/>
            <person name="Malagnac F."/>
            <person name="Mello A."/>
            <person name="Molinier V."/>
            <person name="Miyauchi S."/>
            <person name="Poulain J."/>
            <person name="Riccioni C."/>
            <person name="Rubini A."/>
            <person name="Sitrit Y."/>
            <person name="Splivallo R."/>
            <person name="Traeger S."/>
            <person name="Wang M."/>
            <person name="Zifcakova L."/>
            <person name="Wipf D."/>
            <person name="Zambonelli A."/>
            <person name="Paolocci F."/>
            <person name="Nowrousian M."/>
            <person name="Ottonello S."/>
            <person name="Baldrian P."/>
            <person name="Spatafora J.W."/>
            <person name="Henrissat B."/>
            <person name="Nagy L.G."/>
            <person name="Aury J.M."/>
            <person name="Wincker P."/>
            <person name="Grigoriev I.V."/>
            <person name="Bonfante P."/>
            <person name="Martin F.M."/>
        </authorList>
    </citation>
    <scope>NUCLEOTIDE SEQUENCE [LARGE SCALE GENOMIC DNA]</scope>
    <source>
        <strain evidence="2 3">RN42</strain>
    </source>
</reference>
<proteinExistence type="predicted"/>
<protein>
    <submittedName>
        <fullName evidence="2">Uncharacterized protein</fullName>
    </submittedName>
</protein>
<dbReference type="EMBL" id="ML119656">
    <property type="protein sequence ID" value="RPA85001.1"/>
    <property type="molecule type" value="Genomic_DNA"/>
</dbReference>
<dbReference type="Proteomes" id="UP000275078">
    <property type="component" value="Unassembled WGS sequence"/>
</dbReference>
<organism evidence="2 3">
    <name type="scientific">Ascobolus immersus RN42</name>
    <dbReference type="NCBI Taxonomy" id="1160509"/>
    <lineage>
        <taxon>Eukaryota</taxon>
        <taxon>Fungi</taxon>
        <taxon>Dikarya</taxon>
        <taxon>Ascomycota</taxon>
        <taxon>Pezizomycotina</taxon>
        <taxon>Pezizomycetes</taxon>
        <taxon>Pezizales</taxon>
        <taxon>Ascobolaceae</taxon>
        <taxon>Ascobolus</taxon>
    </lineage>
</organism>
<evidence type="ECO:0000313" key="3">
    <source>
        <dbReference type="Proteomes" id="UP000275078"/>
    </source>
</evidence>
<evidence type="ECO:0000256" key="1">
    <source>
        <dbReference type="SAM" id="MobiDB-lite"/>
    </source>
</evidence>
<evidence type="ECO:0000313" key="2">
    <source>
        <dbReference type="EMBL" id="RPA85001.1"/>
    </source>
</evidence>
<feature type="compositionally biased region" description="Basic residues" evidence="1">
    <location>
        <begin position="94"/>
        <end position="104"/>
    </location>
</feature>
<sequence>MFWVDQVLSAEPDFSVLDNPSKMTLTKDIISSRSLAESQKFWEVSATPSPNDESDDLQITRHTFNNIDLFVQSSQRKSSRKRKHPFEPDASIHSSKKHQPHKLRPSSSVLSISQSTPPSSQHVASGIERLPTELIQAIGLLLPFASDAIPLMNTCRRVYTALSNNFFWFARRREFVKSGYTYDGLSLLLPILHPLRLGNDVIDRDLSESYNQETDYRSLVLRAFVGKPEESLTKGGVPWWRCQVCCVKPYNSERANTCTSMSKSYTVLKLCCSCSFVQSIRTERLSFLPKLDRSRMGLCKRRGTFWRPLVDREVTRRYGNKTLEELRLEHEAKKARILREQMNYRDRHRRILEECYRTEWRRPQYDCFREVVPEDVINTLGTLASTRWTTNLQLEPRDQPSSWFEAIVNSDFRIFKELNQPTVVMSASAHSHVLGAVRKFHAQRLNNWFPQNNQGSVVGICPFCYDHELQRRAMGAEMQPTTVGSYQYQDVFGFAKHVVELHAREAFYKQQDTGDWFSFMFLGDLVPLRVVGWRNVPTVEINAFNEGYPNYALVQYDLDHFQHGFNWQEEHCFCGARGGARWSCSCPGVYMYY</sequence>